<organism evidence="12 13">
    <name type="scientific">Cotesia congregata</name>
    <name type="common">Parasitoid wasp</name>
    <name type="synonym">Apanteles congregatus</name>
    <dbReference type="NCBI Taxonomy" id="51543"/>
    <lineage>
        <taxon>Eukaryota</taxon>
        <taxon>Metazoa</taxon>
        <taxon>Ecdysozoa</taxon>
        <taxon>Arthropoda</taxon>
        <taxon>Hexapoda</taxon>
        <taxon>Insecta</taxon>
        <taxon>Pterygota</taxon>
        <taxon>Neoptera</taxon>
        <taxon>Endopterygota</taxon>
        <taxon>Hymenoptera</taxon>
        <taxon>Apocrita</taxon>
        <taxon>Ichneumonoidea</taxon>
        <taxon>Braconidae</taxon>
        <taxon>Microgastrinae</taxon>
        <taxon>Cotesia</taxon>
    </lineage>
</organism>
<dbReference type="EMBL" id="CAJNRD030001121">
    <property type="protein sequence ID" value="CAG5097957.1"/>
    <property type="molecule type" value="Genomic_DNA"/>
</dbReference>
<dbReference type="InterPro" id="IPR002659">
    <property type="entry name" value="Glyco_trans_31"/>
</dbReference>
<keyword evidence="8 11" id="KW-0333">Golgi apparatus</keyword>
<sequence>MDKMRLVVPSQQVYITTNPTTNNVRGRMSFIRRLGVGCIILAALGLLYVPAYHSAQGPLFGIGIGEVSPPAETLGAGSNYLDTSVAQISGWTFNTSRNVNLYINPENNTTITSPELSCATSPPYLLIIVCSAVGNQKARVAIRNTWGSEQNLYYLATSSTVNTTVKIVFLLGESTNDTLNAAILDENYEYGDIIQEKFIDTYNNLTVKSVMMLKLVTTMCPQATFLMKTDDDMYVNVPALVKVIRSRPNSAGTLMGSLICNARPISDPKNKWYTPKYMYAEKTYPNYLSGTGYVMSLDVALKLYKAALKTPLLHLEDVYLTGLCAKKAKLRPVNHPGFSYIPRKLDYCVLKSAITAHKVDSSNMYEIWNKLQNTNVSCSNAANSDNTSKSVALLNRHGRHVNYYFTKKRVNNRCS</sequence>
<gene>
    <name evidence="12" type="ORF">HICCMSTLAB_LOCUS8962</name>
</gene>
<dbReference type="Gene3D" id="3.90.550.50">
    <property type="match status" value="1"/>
</dbReference>
<evidence type="ECO:0000256" key="2">
    <source>
        <dbReference type="ARBA" id="ARBA00008661"/>
    </source>
</evidence>
<dbReference type="PANTHER" id="PTHR11214">
    <property type="entry name" value="BETA-1,3-N-ACETYLGLUCOSAMINYLTRANSFERASE"/>
    <property type="match status" value="1"/>
</dbReference>
<evidence type="ECO:0000313" key="12">
    <source>
        <dbReference type="EMBL" id="CAG5097957.1"/>
    </source>
</evidence>
<comment type="similarity">
    <text evidence="2 11">Belongs to the glycosyltransferase 31 family.</text>
</comment>
<keyword evidence="7 11" id="KW-1133">Transmembrane helix</keyword>
<evidence type="ECO:0000256" key="10">
    <source>
        <dbReference type="ARBA" id="ARBA00023180"/>
    </source>
</evidence>
<dbReference type="GO" id="GO:0016758">
    <property type="term" value="F:hexosyltransferase activity"/>
    <property type="evidence" value="ECO:0007669"/>
    <property type="project" value="InterPro"/>
</dbReference>
<dbReference type="GO" id="GO:0000139">
    <property type="term" value="C:Golgi membrane"/>
    <property type="evidence" value="ECO:0007669"/>
    <property type="project" value="UniProtKB-SubCell"/>
</dbReference>
<comment type="caution">
    <text evidence="12">The sequence shown here is derived from an EMBL/GenBank/DDBJ whole genome shotgun (WGS) entry which is preliminary data.</text>
</comment>
<evidence type="ECO:0000256" key="9">
    <source>
        <dbReference type="ARBA" id="ARBA00023136"/>
    </source>
</evidence>
<dbReference type="PANTHER" id="PTHR11214:SF314">
    <property type="entry name" value="HEXOSYLTRANSFERASE"/>
    <property type="match status" value="1"/>
</dbReference>
<keyword evidence="4" id="KW-0808">Transferase</keyword>
<evidence type="ECO:0000256" key="3">
    <source>
        <dbReference type="ARBA" id="ARBA00022676"/>
    </source>
</evidence>
<dbReference type="Proteomes" id="UP000786811">
    <property type="component" value="Unassembled WGS sequence"/>
</dbReference>
<accession>A0A8J2HK25</accession>
<keyword evidence="6 11" id="KW-0735">Signal-anchor</keyword>
<keyword evidence="9 11" id="KW-0472">Membrane</keyword>
<evidence type="ECO:0000256" key="7">
    <source>
        <dbReference type="ARBA" id="ARBA00022989"/>
    </source>
</evidence>
<dbReference type="EC" id="2.4.1.-" evidence="11"/>
<keyword evidence="5 11" id="KW-0812">Transmembrane</keyword>
<name>A0A8J2HK25_COTCN</name>
<dbReference type="Pfam" id="PF01762">
    <property type="entry name" value="Galactosyl_T"/>
    <property type="match status" value="1"/>
</dbReference>
<evidence type="ECO:0000256" key="1">
    <source>
        <dbReference type="ARBA" id="ARBA00004323"/>
    </source>
</evidence>
<evidence type="ECO:0000256" key="6">
    <source>
        <dbReference type="ARBA" id="ARBA00022968"/>
    </source>
</evidence>
<dbReference type="FunFam" id="3.90.550.50:FF:000001">
    <property type="entry name" value="Hexosyltransferase"/>
    <property type="match status" value="1"/>
</dbReference>
<dbReference type="AlphaFoldDB" id="A0A8J2HK25"/>
<protein>
    <recommendedName>
        <fullName evidence="11">Hexosyltransferase</fullName>
        <ecNumber evidence="11">2.4.1.-</ecNumber>
    </recommendedName>
</protein>
<keyword evidence="3 11" id="KW-0328">Glycosyltransferase</keyword>
<keyword evidence="13" id="KW-1185">Reference proteome</keyword>
<evidence type="ECO:0000256" key="4">
    <source>
        <dbReference type="ARBA" id="ARBA00022679"/>
    </source>
</evidence>
<reference evidence="12" key="1">
    <citation type="submission" date="2021-04" db="EMBL/GenBank/DDBJ databases">
        <authorList>
            <person name="Chebbi M.A.C M."/>
        </authorList>
    </citation>
    <scope>NUCLEOTIDE SEQUENCE</scope>
</reference>
<dbReference type="OrthoDB" id="5512589at2759"/>
<dbReference type="GO" id="GO:0006493">
    <property type="term" value="P:protein O-linked glycosylation"/>
    <property type="evidence" value="ECO:0007669"/>
    <property type="project" value="TreeGrafter"/>
</dbReference>
<evidence type="ECO:0000256" key="8">
    <source>
        <dbReference type="ARBA" id="ARBA00023034"/>
    </source>
</evidence>
<comment type="subcellular location">
    <subcellularLocation>
        <location evidence="1 11">Golgi apparatus membrane</location>
        <topology evidence="1 11">Single-pass type II membrane protein</topology>
    </subcellularLocation>
</comment>
<keyword evidence="10" id="KW-0325">Glycoprotein</keyword>
<feature type="transmembrane region" description="Helical" evidence="11">
    <location>
        <begin position="34"/>
        <end position="52"/>
    </location>
</feature>
<proteinExistence type="inferred from homology"/>
<evidence type="ECO:0000256" key="11">
    <source>
        <dbReference type="RuleBase" id="RU363063"/>
    </source>
</evidence>
<evidence type="ECO:0000313" key="13">
    <source>
        <dbReference type="Proteomes" id="UP000786811"/>
    </source>
</evidence>
<evidence type="ECO:0000256" key="5">
    <source>
        <dbReference type="ARBA" id="ARBA00022692"/>
    </source>
</evidence>